<dbReference type="GO" id="GO:0003677">
    <property type="term" value="F:DNA binding"/>
    <property type="evidence" value="ECO:0007669"/>
    <property type="project" value="UniProtKB-KW"/>
</dbReference>
<keyword evidence="2 5" id="KW-0238">DNA-binding</keyword>
<comment type="caution">
    <text evidence="5">The sequence shown here is derived from an EMBL/GenBank/DDBJ whole genome shotgun (WGS) entry which is preliminary data.</text>
</comment>
<dbReference type="RefSeq" id="WP_215668387.1">
    <property type="nucleotide sequence ID" value="NZ_JAFJYC010000001.1"/>
</dbReference>
<evidence type="ECO:0000256" key="2">
    <source>
        <dbReference type="ARBA" id="ARBA00023125"/>
    </source>
</evidence>
<evidence type="ECO:0000313" key="5">
    <source>
        <dbReference type="EMBL" id="MBT9431232.1"/>
    </source>
</evidence>
<dbReference type="PANTHER" id="PTHR30146:SF154">
    <property type="entry name" value="TRANSCRIPTION REGULATOR, MEMBER OF GALR FAMILY"/>
    <property type="match status" value="1"/>
</dbReference>
<proteinExistence type="predicted"/>
<dbReference type="SUPFAM" id="SSF47413">
    <property type="entry name" value="lambda repressor-like DNA-binding domains"/>
    <property type="match status" value="1"/>
</dbReference>
<accession>A0ABS5Y8A5</accession>
<evidence type="ECO:0000256" key="3">
    <source>
        <dbReference type="ARBA" id="ARBA00023163"/>
    </source>
</evidence>
<dbReference type="SUPFAM" id="SSF53822">
    <property type="entry name" value="Periplasmic binding protein-like I"/>
    <property type="match status" value="1"/>
</dbReference>
<keyword evidence="1" id="KW-0805">Transcription regulation</keyword>
<evidence type="ECO:0000313" key="6">
    <source>
        <dbReference type="Proteomes" id="UP000811282"/>
    </source>
</evidence>
<dbReference type="Gene3D" id="3.40.50.2300">
    <property type="match status" value="1"/>
</dbReference>
<dbReference type="PROSITE" id="PS00356">
    <property type="entry name" value="HTH_LACI_1"/>
    <property type="match status" value="1"/>
</dbReference>
<dbReference type="PRINTS" id="PR00036">
    <property type="entry name" value="HTHLACI"/>
</dbReference>
<dbReference type="InterPro" id="IPR028082">
    <property type="entry name" value="Peripla_BP_I"/>
</dbReference>
<dbReference type="Proteomes" id="UP000811282">
    <property type="component" value="Unassembled WGS sequence"/>
</dbReference>
<organism evidence="5 6">
    <name type="scientific">Candidatus Sodalis endolongispinus</name>
    <dbReference type="NCBI Taxonomy" id="2812662"/>
    <lineage>
        <taxon>Bacteria</taxon>
        <taxon>Pseudomonadati</taxon>
        <taxon>Pseudomonadota</taxon>
        <taxon>Gammaproteobacteria</taxon>
        <taxon>Enterobacterales</taxon>
        <taxon>Bruguierivoracaceae</taxon>
        <taxon>Sodalis</taxon>
    </lineage>
</organism>
<dbReference type="PANTHER" id="PTHR30146">
    <property type="entry name" value="LACI-RELATED TRANSCRIPTIONAL REPRESSOR"/>
    <property type="match status" value="1"/>
</dbReference>
<keyword evidence="3" id="KW-0804">Transcription</keyword>
<protein>
    <submittedName>
        <fullName evidence="5">LacI family DNA-binding transcriptional regulator</fullName>
    </submittedName>
</protein>
<evidence type="ECO:0000256" key="1">
    <source>
        <dbReference type="ARBA" id="ARBA00023015"/>
    </source>
</evidence>
<name>A0ABS5Y8A5_9GAMM</name>
<dbReference type="InterPro" id="IPR000843">
    <property type="entry name" value="HTH_LacI"/>
</dbReference>
<dbReference type="CDD" id="cd01392">
    <property type="entry name" value="HTH_LacI"/>
    <property type="match status" value="1"/>
</dbReference>
<reference evidence="5 6" key="1">
    <citation type="journal article" date="2021" name="Genome Biol. Evol.">
        <title>The evolution of interdependence in a four-way mealybug symbiosis.</title>
        <authorList>
            <person name="Garber A.I."/>
            <person name="Kupper M."/>
            <person name="Laetsch D.R."/>
            <person name="Weldon S.R."/>
            <person name="Ladinsky M.S."/>
            <person name="Bjorkman P.J."/>
            <person name="McCutcheon J.P."/>
        </authorList>
    </citation>
    <scope>NUCLEOTIDE SEQUENCE [LARGE SCALE GENOMIC DNA]</scope>
    <source>
        <strain evidence="5">SOD</strain>
    </source>
</reference>
<feature type="domain" description="HTH lacI-type" evidence="4">
    <location>
        <begin position="11"/>
        <end position="66"/>
    </location>
</feature>
<dbReference type="InterPro" id="IPR010982">
    <property type="entry name" value="Lambda_DNA-bd_dom_sf"/>
</dbReference>
<dbReference type="Pfam" id="PF00356">
    <property type="entry name" value="LacI"/>
    <property type="match status" value="1"/>
</dbReference>
<evidence type="ECO:0000259" key="4">
    <source>
        <dbReference type="PROSITE" id="PS50932"/>
    </source>
</evidence>
<dbReference type="EMBL" id="JAFJYC010000001">
    <property type="protein sequence ID" value="MBT9431232.1"/>
    <property type="molecule type" value="Genomic_DNA"/>
</dbReference>
<dbReference type="PROSITE" id="PS50932">
    <property type="entry name" value="HTH_LACI_2"/>
    <property type="match status" value="1"/>
</dbReference>
<keyword evidence="6" id="KW-1185">Reference proteome</keyword>
<dbReference type="Gene3D" id="1.10.260.40">
    <property type="entry name" value="lambda repressor-like DNA-binding domains"/>
    <property type="match status" value="1"/>
</dbReference>
<dbReference type="SMART" id="SM00354">
    <property type="entry name" value="HTH_LACI"/>
    <property type="match status" value="1"/>
</dbReference>
<sequence length="114" mass="12301">MITVINNGISVAISDVAKAAGVSTATISRYLNGKFGSMSAATRERISRVIAKMNYKPNDVARSLRSTQSKTIAVIMADIFNPYSMDILKGIEGVCTPFGYTLFLCDAKDNAQNE</sequence>
<gene>
    <name evidence="5" type="ORF">JZM24_01955</name>
</gene>